<dbReference type="RefSeq" id="XP_003097546.2">
    <property type="nucleotide sequence ID" value="XM_003097498.2"/>
</dbReference>
<gene>
    <name evidence="1" type="ORF">GCK72_007857</name>
</gene>
<sequence length="336" mass="38795">MDKPLSYDSLKSVLKHMSLKKREAINRQIPALRTISSSVPYVLENVVISNATFEIDGRRWFTKSAWLQKSDLPIILVPTRDVVTLEETELTILQGNFSQAQFRVYKSDEEVLEQLFDEYIRNGTVVRGSLCIDGIPQFLKRRRENEGDFKIKVTNLELDIYGTKDYDYFIRFIDLDVLENVKFLAVENSLELLDKPEIQTCKNLTAIVKFGPDFPSVDQLRRLRNQHLYLKYYGFSLHELQLLVEDWITTGREVGTRFTWENHQFELEDVLGILQHLKAHFGAVEAGSNGNSTTLKMREDRELAMFCDKIQSGRDINYLFEMQVVAITPATGIGPT</sequence>
<dbReference type="InterPro" id="IPR021942">
    <property type="entry name" value="DUF3557"/>
</dbReference>
<name>A0A6A5HJ49_CAERE</name>
<reference evidence="1 2" key="1">
    <citation type="submission" date="2019-12" db="EMBL/GenBank/DDBJ databases">
        <title>Chromosome-level assembly of the Caenorhabditis remanei genome.</title>
        <authorList>
            <person name="Teterina A.A."/>
            <person name="Willis J.H."/>
            <person name="Phillips P.C."/>
        </authorList>
    </citation>
    <scope>NUCLEOTIDE SEQUENCE [LARGE SCALE GENOMIC DNA]</scope>
    <source>
        <strain evidence="1 2">PX506</strain>
        <tissue evidence="1">Whole organism</tissue>
    </source>
</reference>
<protein>
    <recommendedName>
        <fullName evidence="3">F-box associated domain-containing protein</fullName>
    </recommendedName>
</protein>
<dbReference type="GeneID" id="9826691"/>
<dbReference type="AlphaFoldDB" id="A0A6A5HJ49"/>
<dbReference type="CTD" id="9826691"/>
<dbReference type="Proteomes" id="UP000483820">
    <property type="component" value="Chromosome II"/>
</dbReference>
<evidence type="ECO:0000313" key="1">
    <source>
        <dbReference type="EMBL" id="KAF1767898.1"/>
    </source>
</evidence>
<dbReference type="PANTHER" id="PTHR31379">
    <property type="entry name" value="F-BOX C PROTEIN-RELATED-RELATED"/>
    <property type="match status" value="1"/>
</dbReference>
<accession>A0A6A5HJ49</accession>
<evidence type="ECO:0000313" key="2">
    <source>
        <dbReference type="Proteomes" id="UP000483820"/>
    </source>
</evidence>
<organism evidence="1 2">
    <name type="scientific">Caenorhabditis remanei</name>
    <name type="common">Caenorhabditis vulgaris</name>
    <dbReference type="NCBI Taxonomy" id="31234"/>
    <lineage>
        <taxon>Eukaryota</taxon>
        <taxon>Metazoa</taxon>
        <taxon>Ecdysozoa</taxon>
        <taxon>Nematoda</taxon>
        <taxon>Chromadorea</taxon>
        <taxon>Rhabditida</taxon>
        <taxon>Rhabditina</taxon>
        <taxon>Rhabditomorpha</taxon>
        <taxon>Rhabditoidea</taxon>
        <taxon>Rhabditidae</taxon>
        <taxon>Peloderinae</taxon>
        <taxon>Caenorhabditis</taxon>
    </lineage>
</organism>
<dbReference type="PANTHER" id="PTHR31379:SF3">
    <property type="entry name" value="F-BOX C PROTEIN-RELATED"/>
    <property type="match status" value="1"/>
</dbReference>
<comment type="caution">
    <text evidence="1">The sequence shown here is derived from an EMBL/GenBank/DDBJ whole genome shotgun (WGS) entry which is preliminary data.</text>
</comment>
<evidence type="ECO:0008006" key="3">
    <source>
        <dbReference type="Google" id="ProtNLM"/>
    </source>
</evidence>
<dbReference type="Pfam" id="PF12078">
    <property type="entry name" value="DUF3557"/>
    <property type="match status" value="1"/>
</dbReference>
<proteinExistence type="predicted"/>
<dbReference type="KEGG" id="crq:GCK72_007857"/>
<dbReference type="EMBL" id="WUAV01000002">
    <property type="protein sequence ID" value="KAF1767898.1"/>
    <property type="molecule type" value="Genomic_DNA"/>
</dbReference>